<keyword evidence="3" id="KW-1185">Reference proteome</keyword>
<dbReference type="Proteomes" id="UP000245670">
    <property type="component" value="Unassembled WGS sequence"/>
</dbReference>
<gene>
    <name evidence="2" type="ORF">DIS07_11585</name>
</gene>
<evidence type="ECO:0000256" key="1">
    <source>
        <dbReference type="SAM" id="Phobius"/>
    </source>
</evidence>
<sequence length="65" mass="7535">MFENGGAFGFGYIILPFTLFPNLFLISSITVLRKKDFKNPVLLLINTLGLTYCLFFFWFFIISTI</sequence>
<dbReference type="AlphaFoldDB" id="A0A2U2J8A6"/>
<reference evidence="2 3" key="1">
    <citation type="submission" date="2018-05" db="EMBL/GenBank/DDBJ databases">
        <title>Polaribacter aquimarinus sp. nov., isolated from sediment in a sediment of sea.</title>
        <authorList>
            <person name="Lu D."/>
        </authorList>
    </citation>
    <scope>NUCLEOTIDE SEQUENCE [LARGE SCALE GENOMIC DNA]</scope>
    <source>
        <strain evidence="2 3">ZY113</strain>
    </source>
</reference>
<protein>
    <submittedName>
        <fullName evidence="2">Uncharacterized protein</fullName>
    </submittedName>
</protein>
<feature type="transmembrane region" description="Helical" evidence="1">
    <location>
        <begin position="41"/>
        <end position="62"/>
    </location>
</feature>
<keyword evidence="1" id="KW-1133">Transmembrane helix</keyword>
<evidence type="ECO:0000313" key="2">
    <source>
        <dbReference type="EMBL" id="PWG04579.1"/>
    </source>
</evidence>
<proteinExistence type="predicted"/>
<accession>A0A2U2J8A6</accession>
<organism evidence="2 3">
    <name type="scientific">Polaribacter aquimarinus</name>
    <dbReference type="NCBI Taxonomy" id="2100726"/>
    <lineage>
        <taxon>Bacteria</taxon>
        <taxon>Pseudomonadati</taxon>
        <taxon>Bacteroidota</taxon>
        <taxon>Flavobacteriia</taxon>
        <taxon>Flavobacteriales</taxon>
        <taxon>Flavobacteriaceae</taxon>
    </lineage>
</organism>
<comment type="caution">
    <text evidence="2">The sequence shown here is derived from an EMBL/GenBank/DDBJ whole genome shotgun (WGS) entry which is preliminary data.</text>
</comment>
<keyword evidence="1" id="KW-0812">Transmembrane</keyword>
<name>A0A2U2J8A6_9FLAO</name>
<evidence type="ECO:0000313" key="3">
    <source>
        <dbReference type="Proteomes" id="UP000245670"/>
    </source>
</evidence>
<keyword evidence="1" id="KW-0472">Membrane</keyword>
<dbReference type="EMBL" id="QFFG01000005">
    <property type="protein sequence ID" value="PWG04579.1"/>
    <property type="molecule type" value="Genomic_DNA"/>
</dbReference>
<feature type="transmembrane region" description="Helical" evidence="1">
    <location>
        <begin position="6"/>
        <end position="29"/>
    </location>
</feature>